<dbReference type="PANTHER" id="PTHR31221">
    <property type="entry name" value="WRKY TRANSCRIPTION FACTOR PROTEIN 1-RELATED"/>
    <property type="match status" value="1"/>
</dbReference>
<dbReference type="Gene3D" id="2.20.25.80">
    <property type="entry name" value="WRKY domain"/>
    <property type="match status" value="2"/>
</dbReference>
<proteinExistence type="inferred from homology"/>
<dbReference type="GO" id="GO:0043565">
    <property type="term" value="F:sequence-specific DNA binding"/>
    <property type="evidence" value="ECO:0007669"/>
    <property type="project" value="InterPro"/>
</dbReference>
<evidence type="ECO:0000313" key="12">
    <source>
        <dbReference type="EMBL" id="KAG0451828.1"/>
    </source>
</evidence>
<dbReference type="Proteomes" id="UP000639772">
    <property type="component" value="Unassembled WGS sequence"/>
</dbReference>
<dbReference type="OrthoDB" id="2021103at2759"/>
<feature type="region of interest" description="Disordered" evidence="10">
    <location>
        <begin position="284"/>
        <end position="381"/>
    </location>
</feature>
<feature type="compositionally biased region" description="Basic residues" evidence="10">
    <location>
        <begin position="286"/>
        <end position="298"/>
    </location>
</feature>
<evidence type="ECO:0000256" key="2">
    <source>
        <dbReference type="ARBA" id="ARBA00022723"/>
    </source>
</evidence>
<feature type="region of interest" description="Disordered" evidence="10">
    <location>
        <begin position="464"/>
        <end position="517"/>
    </location>
</feature>
<sequence length="517" mass="55974">MAEGRGRGGGSAENSKRPSISLPPQSAVESLFRGGQVEASPGPMTLVSSFFAEDSDSECRSFSQLLAGAMASPPAAAAAVLRKFPAEDGGTTTSIWSKEEATANGRGGGGSLNLGHSRPMNLLMAQLPFFTVPPGFSPGGLLESPAMFSSNLGNFALSHQAQSAQATHSHVQMNNQEQKASSLSLASMVQTSGAMMEKPLRIQNLNQVTNGHDSNSFVASDVRSQLASITVDKPADDGYNWRKYGQKQVKGSEFPRSYYKCTHPNCPVKKKVERSLDGQVTEIIYKGKHNHSKPQSNKRAKEGNMSSGSPESNGNANFAINSETHMLGDPSNDYTSVPRRDRECTHGASEQLSGSSDDENGRLDEAEGCGERDQKKRNMETRVIESASHRTVTEPRIIVQTSEVDLLDDGYKWRKYGQKVVKGNPHPRSYYKCTSAGCNVRKHVERASSDPRAVVTTYEGKHNHNVPVARNSSHNTATAAASNSRPQNSISTDQNIQRSSVQRPVPILQLKEENQIA</sequence>
<evidence type="ECO:0000313" key="15">
    <source>
        <dbReference type="Proteomes" id="UP000639772"/>
    </source>
</evidence>
<feature type="region of interest" description="Disordered" evidence="10">
    <location>
        <begin position="89"/>
        <end position="110"/>
    </location>
</feature>
<gene>
    <name evidence="13" type="ORF">HPP92_018454</name>
    <name evidence="12" type="ORF">HPP92_026003</name>
</gene>
<dbReference type="FunFam" id="2.20.25.80:FF:000006">
    <property type="entry name" value="WRKY transcription factor"/>
    <property type="match status" value="1"/>
</dbReference>
<feature type="domain" description="WRKY" evidence="11">
    <location>
        <begin position="402"/>
        <end position="467"/>
    </location>
</feature>
<reference evidence="14 15" key="1">
    <citation type="journal article" date="2020" name="Nat. Food">
        <title>A phased Vanilla planifolia genome enables genetic improvement of flavour and production.</title>
        <authorList>
            <person name="Hasing T."/>
            <person name="Tang H."/>
            <person name="Brym M."/>
            <person name="Khazi F."/>
            <person name="Huang T."/>
            <person name="Chambers A.H."/>
        </authorList>
    </citation>
    <scope>NUCLEOTIDE SEQUENCE [LARGE SCALE GENOMIC DNA]</scope>
    <source>
        <tissue evidence="12">Leaf</tissue>
    </source>
</reference>
<evidence type="ECO:0000313" key="13">
    <source>
        <dbReference type="EMBL" id="KAG0466874.1"/>
    </source>
</evidence>
<feature type="compositionally biased region" description="Polar residues" evidence="10">
    <location>
        <begin position="486"/>
        <end position="502"/>
    </location>
</feature>
<dbReference type="AlphaFoldDB" id="A0A835PFS4"/>
<dbReference type="GO" id="GO:0046872">
    <property type="term" value="F:metal ion binding"/>
    <property type="evidence" value="ECO:0007669"/>
    <property type="project" value="UniProtKB-KW"/>
</dbReference>
<evidence type="ECO:0000259" key="11">
    <source>
        <dbReference type="PROSITE" id="PS50811"/>
    </source>
</evidence>
<dbReference type="GO" id="GO:0003700">
    <property type="term" value="F:DNA-binding transcription factor activity"/>
    <property type="evidence" value="ECO:0007669"/>
    <property type="project" value="InterPro"/>
</dbReference>
<dbReference type="SUPFAM" id="SSF118290">
    <property type="entry name" value="WRKY DNA-binding domain"/>
    <property type="match status" value="2"/>
</dbReference>
<dbReference type="EMBL" id="JADCNL010000009">
    <property type="protein sequence ID" value="KAG0466874.1"/>
    <property type="molecule type" value="Genomic_DNA"/>
</dbReference>
<dbReference type="PANTHER" id="PTHR31221:SF343">
    <property type="entry name" value="WRKY TRANSCRIPTION FACTOR 4-RELATED"/>
    <property type="match status" value="1"/>
</dbReference>
<accession>A0A835PFS4</accession>
<evidence type="ECO:0000256" key="7">
    <source>
        <dbReference type="ARBA" id="ARBA00023163"/>
    </source>
</evidence>
<evidence type="ECO:0000256" key="4">
    <source>
        <dbReference type="ARBA" id="ARBA00022833"/>
    </source>
</evidence>
<dbReference type="GO" id="GO:0005634">
    <property type="term" value="C:nucleus"/>
    <property type="evidence" value="ECO:0007669"/>
    <property type="project" value="UniProtKB-SubCell"/>
</dbReference>
<feature type="compositionally biased region" description="Low complexity" evidence="10">
    <location>
        <begin position="469"/>
        <end position="485"/>
    </location>
</feature>
<keyword evidence="3" id="KW-0677">Repeat</keyword>
<dbReference type="EMBL" id="JADCNM010000047">
    <property type="protein sequence ID" value="KAG0451828.1"/>
    <property type="molecule type" value="Genomic_DNA"/>
</dbReference>
<dbReference type="InterPro" id="IPR003657">
    <property type="entry name" value="WRKY_dom"/>
</dbReference>
<evidence type="ECO:0000256" key="6">
    <source>
        <dbReference type="ARBA" id="ARBA00023125"/>
    </source>
</evidence>
<comment type="subcellular location">
    <subcellularLocation>
        <location evidence="1">Nucleus</location>
    </subcellularLocation>
</comment>
<feature type="domain" description="WRKY" evidence="11">
    <location>
        <begin position="236"/>
        <end position="294"/>
    </location>
</feature>
<dbReference type="SMART" id="SM00774">
    <property type="entry name" value="WRKY"/>
    <property type="match status" value="2"/>
</dbReference>
<dbReference type="Pfam" id="PF03106">
    <property type="entry name" value="WRKY"/>
    <property type="match status" value="2"/>
</dbReference>
<evidence type="ECO:0000256" key="10">
    <source>
        <dbReference type="SAM" id="MobiDB-lite"/>
    </source>
</evidence>
<feature type="compositionally biased region" description="Polar residues" evidence="10">
    <location>
        <begin position="304"/>
        <end position="324"/>
    </location>
</feature>
<dbReference type="Proteomes" id="UP000636800">
    <property type="component" value="Unassembled WGS sequence"/>
</dbReference>
<keyword evidence="8" id="KW-0539">Nucleus</keyword>
<feature type="region of interest" description="Disordered" evidence="10">
    <location>
        <begin position="1"/>
        <end position="27"/>
    </location>
</feature>
<evidence type="ECO:0000256" key="3">
    <source>
        <dbReference type="ARBA" id="ARBA00022737"/>
    </source>
</evidence>
<comment type="caution">
    <text evidence="12">The sequence shown here is derived from an EMBL/GenBank/DDBJ whole genome shotgun (WGS) entry which is preliminary data.</text>
</comment>
<evidence type="ECO:0000256" key="9">
    <source>
        <dbReference type="ARBA" id="ARBA00061157"/>
    </source>
</evidence>
<keyword evidence="6" id="KW-0238">DNA-binding</keyword>
<dbReference type="InterPro" id="IPR044810">
    <property type="entry name" value="WRKY_plant"/>
</dbReference>
<evidence type="ECO:0000256" key="8">
    <source>
        <dbReference type="ARBA" id="ARBA00023242"/>
    </source>
</evidence>
<evidence type="ECO:0000313" key="14">
    <source>
        <dbReference type="Proteomes" id="UP000636800"/>
    </source>
</evidence>
<name>A0A835PFS4_VANPL</name>
<keyword evidence="4" id="KW-0862">Zinc</keyword>
<dbReference type="FunFam" id="2.20.25.80:FF:000003">
    <property type="entry name" value="WRKY transcription factor 57"/>
    <property type="match status" value="1"/>
</dbReference>
<keyword evidence="5" id="KW-0805">Transcription regulation</keyword>
<dbReference type="InterPro" id="IPR036576">
    <property type="entry name" value="WRKY_dom_sf"/>
</dbReference>
<evidence type="ECO:0000256" key="5">
    <source>
        <dbReference type="ARBA" id="ARBA00023015"/>
    </source>
</evidence>
<organism evidence="12 15">
    <name type="scientific">Vanilla planifolia</name>
    <name type="common">Vanilla</name>
    <dbReference type="NCBI Taxonomy" id="51239"/>
    <lineage>
        <taxon>Eukaryota</taxon>
        <taxon>Viridiplantae</taxon>
        <taxon>Streptophyta</taxon>
        <taxon>Embryophyta</taxon>
        <taxon>Tracheophyta</taxon>
        <taxon>Spermatophyta</taxon>
        <taxon>Magnoliopsida</taxon>
        <taxon>Liliopsida</taxon>
        <taxon>Asparagales</taxon>
        <taxon>Orchidaceae</taxon>
        <taxon>Vanilloideae</taxon>
        <taxon>Vanilleae</taxon>
        <taxon>Vanilla</taxon>
    </lineage>
</organism>
<keyword evidence="2" id="KW-0479">Metal-binding</keyword>
<protein>
    <recommendedName>
        <fullName evidence="11">WRKY domain-containing protein</fullName>
    </recommendedName>
</protein>
<comment type="similarity">
    <text evidence="9">Belongs to the WRKY group I family.</text>
</comment>
<feature type="compositionally biased region" description="Basic and acidic residues" evidence="10">
    <location>
        <begin position="359"/>
        <end position="381"/>
    </location>
</feature>
<dbReference type="PROSITE" id="PS50811">
    <property type="entry name" value="WRKY"/>
    <property type="match status" value="2"/>
</dbReference>
<evidence type="ECO:0000256" key="1">
    <source>
        <dbReference type="ARBA" id="ARBA00004123"/>
    </source>
</evidence>
<keyword evidence="7" id="KW-0804">Transcription</keyword>
<keyword evidence="14" id="KW-1185">Reference proteome</keyword>